<proteinExistence type="predicted"/>
<accession>A0A7D9HN79</accession>
<reference evidence="1" key="1">
    <citation type="submission" date="2020-04" db="EMBL/GenBank/DDBJ databases">
        <authorList>
            <person name="Alioto T."/>
            <person name="Alioto T."/>
            <person name="Gomez Garrido J."/>
        </authorList>
    </citation>
    <scope>NUCLEOTIDE SEQUENCE</scope>
    <source>
        <strain evidence="1">A484AB</strain>
    </source>
</reference>
<dbReference type="OrthoDB" id="414730at2759"/>
<protein>
    <submittedName>
        <fullName evidence="1">Uncharacterized protein</fullName>
    </submittedName>
</protein>
<dbReference type="EMBL" id="CACRXK020000784">
    <property type="protein sequence ID" value="CAB3984784.1"/>
    <property type="molecule type" value="Genomic_DNA"/>
</dbReference>
<evidence type="ECO:0000313" key="1">
    <source>
        <dbReference type="EMBL" id="CAB3984784.1"/>
    </source>
</evidence>
<sequence>MDDGKITGLISMDIKKAFDSIDHEILMSKMKNQFGIYDDELNWFGSYLTN</sequence>
<gene>
    <name evidence="1" type="ORF">PACLA_8A016089</name>
</gene>
<evidence type="ECO:0000313" key="2">
    <source>
        <dbReference type="Proteomes" id="UP001152795"/>
    </source>
</evidence>
<comment type="caution">
    <text evidence="1">The sequence shown here is derived from an EMBL/GenBank/DDBJ whole genome shotgun (WGS) entry which is preliminary data.</text>
</comment>
<organism evidence="1 2">
    <name type="scientific">Paramuricea clavata</name>
    <name type="common">Red gorgonian</name>
    <name type="synonym">Violescent sea-whip</name>
    <dbReference type="NCBI Taxonomy" id="317549"/>
    <lineage>
        <taxon>Eukaryota</taxon>
        <taxon>Metazoa</taxon>
        <taxon>Cnidaria</taxon>
        <taxon>Anthozoa</taxon>
        <taxon>Octocorallia</taxon>
        <taxon>Malacalcyonacea</taxon>
        <taxon>Plexauridae</taxon>
        <taxon>Paramuricea</taxon>
    </lineage>
</organism>
<feature type="non-terminal residue" evidence="1">
    <location>
        <position position="50"/>
    </location>
</feature>
<dbReference type="AlphaFoldDB" id="A0A7D9HN79"/>
<keyword evidence="2" id="KW-1185">Reference proteome</keyword>
<name>A0A7D9HN79_PARCT</name>
<dbReference type="Proteomes" id="UP001152795">
    <property type="component" value="Unassembled WGS sequence"/>
</dbReference>